<gene>
    <name evidence="1" type="ORF">NUW58_g7708</name>
</gene>
<keyword evidence="2" id="KW-1185">Reference proteome</keyword>
<evidence type="ECO:0000313" key="2">
    <source>
        <dbReference type="Proteomes" id="UP001143856"/>
    </source>
</evidence>
<proteinExistence type="predicted"/>
<protein>
    <submittedName>
        <fullName evidence="1">Uncharacterized protein</fullName>
    </submittedName>
</protein>
<dbReference type="EMBL" id="JAPDGR010002081">
    <property type="protein sequence ID" value="KAJ2977759.1"/>
    <property type="molecule type" value="Genomic_DNA"/>
</dbReference>
<name>A0ACC1NFC5_9PEZI</name>
<dbReference type="Proteomes" id="UP001143856">
    <property type="component" value="Unassembled WGS sequence"/>
</dbReference>
<sequence length="454" mass="49851">MKFLNKIFGSGSAPKTRMPKATGVTKRRKLRRTITRPAVGSLYDILHDHAGVALFHRPLHWTDLHTQLLGHFVELPPHDTPMPTPTSSEWPLSASPSPQYDPWIPPTVISISQNLAVLTSPSHPISLSDTTAKDAAMLNMMSTFYPASFGDTIEYAELDMLFGPCFYPCAVSCQLLWYPARATTNTASFNSATTWAASQPASPGVTPFNSMVMDMPYSSPILAYVSRSHLEYVRKNCFRILKGPKGVFNSAVVQLHARRAKILQPKNVDEDAYFLGIMMAMAQQSAYVNLRNASGFTPKDVKVRLLTVAEEDEAFIVYTGTVPGALLSMLHKPSAAPTGNPEIKVEYTRVPVWPVLGLKERLGKALGSDVVGDFDDALMDTYENEPLGSFYEPAPCSRKRGREALSEVFNGSFCEDSDTSCASPTPPPAKKQCVEEAVARIGGESRRRSLALKM</sequence>
<evidence type="ECO:0000313" key="1">
    <source>
        <dbReference type="EMBL" id="KAJ2977759.1"/>
    </source>
</evidence>
<comment type="caution">
    <text evidence="1">The sequence shown here is derived from an EMBL/GenBank/DDBJ whole genome shotgun (WGS) entry which is preliminary data.</text>
</comment>
<reference evidence="1" key="1">
    <citation type="submission" date="2022-10" db="EMBL/GenBank/DDBJ databases">
        <title>Genome Sequence of Xylaria curta.</title>
        <authorList>
            <person name="Buettner E."/>
        </authorList>
    </citation>
    <scope>NUCLEOTIDE SEQUENCE</scope>
    <source>
        <strain evidence="1">Babe10</strain>
    </source>
</reference>
<organism evidence="1 2">
    <name type="scientific">Xylaria curta</name>
    <dbReference type="NCBI Taxonomy" id="42375"/>
    <lineage>
        <taxon>Eukaryota</taxon>
        <taxon>Fungi</taxon>
        <taxon>Dikarya</taxon>
        <taxon>Ascomycota</taxon>
        <taxon>Pezizomycotina</taxon>
        <taxon>Sordariomycetes</taxon>
        <taxon>Xylariomycetidae</taxon>
        <taxon>Xylariales</taxon>
        <taxon>Xylariaceae</taxon>
        <taxon>Xylaria</taxon>
    </lineage>
</organism>
<accession>A0ACC1NFC5</accession>